<dbReference type="OMA" id="KPFTIDM"/>
<evidence type="ECO:0000313" key="5">
    <source>
        <dbReference type="EMBL" id="EDW19406.1"/>
    </source>
</evidence>
<dbReference type="Gene3D" id="1.20.1370.10">
    <property type="entry name" value="Hemocyanin, N-terminal domain"/>
    <property type="match status" value="1"/>
</dbReference>
<evidence type="ECO:0008006" key="7">
    <source>
        <dbReference type="Google" id="ProtNLM"/>
    </source>
</evidence>
<dbReference type="InterPro" id="IPR014756">
    <property type="entry name" value="Ig_E-set"/>
</dbReference>
<feature type="domain" description="Hemocyanin C-terminal" evidence="4">
    <location>
        <begin position="889"/>
        <end position="1132"/>
    </location>
</feature>
<dbReference type="PhylomeDB" id="B4KV66"/>
<dbReference type="SUPFAM" id="SSF48050">
    <property type="entry name" value="Hemocyanin, N-terminal domain"/>
    <property type="match status" value="1"/>
</dbReference>
<sequence>MNKFLLLVVCVLGTVSAGRIVQRDYQRDIGSVDQRVVRMSREDLLRQKFILDIVQQVQQPLEQDDLIELDQGLIINPERYRGGIDKEMQRVIDLDRQRRLLDEREVYSIRNVEHVQQLRGIYRLLVRAIDFETLERNVVYLRRNVNPVLLINALTLAIRDREDTQSLIVPAVQEILPELYLDQQTLERVQRVQAQIENSPRPSFVDVIGLGQRIRQMNPVMRMVMPWRDLHLQLALRKQQTWQQNQNRVVLPVQNIQDDQDISLLTEDIGLRNFIQSLIQELALLENNSNVRPLTNNVLDRDIEVEDEDRMLGINRRRMVQQLNDDEDIYGNQRDNDDDEETPFRNQLVGNRVPLLRNIGQGLRRMLGGNWEERTSTNDINDLPTVDARSDRLVHVGRRRQNLNRIEPEDEQLQSRRWGFVRGERLSEGRRVDQELTGKRRNLIEDNLQDLTDNLESVPRNDDRLVYINKRRLGQTNDNLIGEGRRVGAIQDEDILQLIRRDNRLKKLSDEEILNLLYRNRQLKDQTEQERFMGIVRGDRVSEGRRVGDIDTWKNDEIMQSIRGDNRLGQVNIDDISEMVRRNRDREEQKQQERFLRVNRQDENIRSGADNLQAVRRDDERLVHINRRRVNQQTENLTPRRVNTIAEGRRVDGEDTMKVEDIMRLIRSDNRLSALSDDEIIEMLRRNRQQKELGQKLNVEQGHRYRRSLVNTLDISATRRSEVLLQTLRQLLARLNQERIALRVNDELQMTGSSRLNIADQAQRYAIRLNDMRLDSRRNRVLLEQINAIEGRLQQVVELVIREISNGNIRRSGVQQIDEQLRLERVIGDVLIGRIGDIGILRILRELLQDTTVRMDRSGLGMGDRVLLHTLRRIIGIVDEIREQQLGVYNRESLNLQDVVINGLRVDKLRTRIEDSDIDVTNLVGQPLQSQMMVRQRRLNNKPFTIDMDISANGPQDVIIRLFLGPRQDVNGRELPLEQRRSDFVLLDAINTQLQSGRNRIQYRSTNIAWTTRDATPYSEIYRRVMTALRDQKDQLIVSDLVGENGSFPQRLLLPRGRPEGLPMQLLAIVSPVERLERDLPIRMKRLDGVMGVSVASIMDNRPLGFPLDRRIENEQLLLELPNVQLEDVLIVSDN</sequence>
<feature type="domain" description="Hemocyanin N-terminal" evidence="3">
    <location>
        <begin position="44"/>
        <end position="165"/>
    </location>
</feature>
<dbReference type="OrthoDB" id="7419495at2759"/>
<evidence type="ECO:0000259" key="4">
    <source>
        <dbReference type="Pfam" id="PF03723"/>
    </source>
</evidence>
<evidence type="ECO:0000313" key="6">
    <source>
        <dbReference type="Proteomes" id="UP000009192"/>
    </source>
</evidence>
<dbReference type="SUPFAM" id="SSF81296">
    <property type="entry name" value="E set domains"/>
    <property type="match status" value="1"/>
</dbReference>
<keyword evidence="6" id="KW-1185">Reference proteome</keyword>
<dbReference type="Pfam" id="PF03723">
    <property type="entry name" value="Hemocyanin_C"/>
    <property type="match status" value="1"/>
</dbReference>
<dbReference type="GO" id="GO:0005615">
    <property type="term" value="C:extracellular space"/>
    <property type="evidence" value="ECO:0007669"/>
    <property type="project" value="EnsemblMetazoa"/>
</dbReference>
<evidence type="ECO:0000259" key="3">
    <source>
        <dbReference type="Pfam" id="PF03722"/>
    </source>
</evidence>
<keyword evidence="2" id="KW-0732">Signal</keyword>
<gene>
    <name evidence="5" type="primary">Dmoj\GI11539</name>
    <name evidence="5" type="ORF">Dmoj_GI11539</name>
</gene>
<protein>
    <recommendedName>
        <fullName evidence="7">Fat-body protein 1</fullName>
    </recommendedName>
</protein>
<dbReference type="GO" id="GO:0097009">
    <property type="term" value="P:energy homeostasis"/>
    <property type="evidence" value="ECO:0007669"/>
    <property type="project" value="EnsemblMetazoa"/>
</dbReference>
<feature type="signal peptide" evidence="2">
    <location>
        <begin position="1"/>
        <end position="17"/>
    </location>
</feature>
<dbReference type="HOGENOM" id="CLU_281474_0_0_1"/>
<dbReference type="InterPro" id="IPR013788">
    <property type="entry name" value="Hemocyanin/hexamerin"/>
</dbReference>
<name>B4KV66_DROMO</name>
<dbReference type="EMBL" id="CH933809">
    <property type="protein sequence ID" value="EDW19406.1"/>
    <property type="molecule type" value="Genomic_DNA"/>
</dbReference>
<dbReference type="eggNOG" id="ENOG502QR98">
    <property type="taxonomic scope" value="Eukaryota"/>
</dbReference>
<dbReference type="Proteomes" id="UP000009192">
    <property type="component" value="Unassembled WGS sequence"/>
</dbReference>
<proteinExistence type="predicted"/>
<evidence type="ECO:0000256" key="2">
    <source>
        <dbReference type="SAM" id="SignalP"/>
    </source>
</evidence>
<dbReference type="InterPro" id="IPR005203">
    <property type="entry name" value="Hemocyanin_C"/>
</dbReference>
<dbReference type="InterPro" id="IPR005204">
    <property type="entry name" value="Hemocyanin_N"/>
</dbReference>
<dbReference type="InterPro" id="IPR036697">
    <property type="entry name" value="Hemocyanin_N_sf"/>
</dbReference>
<dbReference type="Gene3D" id="2.60.40.1520">
    <property type="entry name" value="Hemocyanin, C-terminal domain"/>
    <property type="match status" value="1"/>
</dbReference>
<dbReference type="AlphaFoldDB" id="B4KV66"/>
<dbReference type="PANTHER" id="PTHR11511:SF5">
    <property type="entry name" value="FAT-BODY PROTEIN 1-RELATED"/>
    <property type="match status" value="1"/>
</dbReference>
<organism evidence="5 6">
    <name type="scientific">Drosophila mojavensis</name>
    <name type="common">Fruit fly</name>
    <dbReference type="NCBI Taxonomy" id="7230"/>
    <lineage>
        <taxon>Eukaryota</taxon>
        <taxon>Metazoa</taxon>
        <taxon>Ecdysozoa</taxon>
        <taxon>Arthropoda</taxon>
        <taxon>Hexapoda</taxon>
        <taxon>Insecta</taxon>
        <taxon>Pterygota</taxon>
        <taxon>Neoptera</taxon>
        <taxon>Endopterygota</taxon>
        <taxon>Diptera</taxon>
        <taxon>Brachycera</taxon>
        <taxon>Muscomorpha</taxon>
        <taxon>Ephydroidea</taxon>
        <taxon>Drosophilidae</taxon>
        <taxon>Drosophila</taxon>
    </lineage>
</organism>
<dbReference type="InParanoid" id="B4KV66"/>
<dbReference type="Pfam" id="PF03722">
    <property type="entry name" value="Hemocyanin_N"/>
    <property type="match status" value="1"/>
</dbReference>
<accession>B4KV66</accession>
<reference evidence="5 6" key="1">
    <citation type="journal article" date="2007" name="Nature">
        <title>Evolution of genes and genomes on the Drosophila phylogeny.</title>
        <authorList>
            <consortium name="Drosophila 12 Genomes Consortium"/>
            <person name="Clark A.G."/>
            <person name="Eisen M.B."/>
            <person name="Smith D.R."/>
            <person name="Bergman C.M."/>
            <person name="Oliver B."/>
            <person name="Markow T.A."/>
            <person name="Kaufman T.C."/>
            <person name="Kellis M."/>
            <person name="Gelbart W."/>
            <person name="Iyer V.N."/>
            <person name="Pollard D.A."/>
            <person name="Sackton T.B."/>
            <person name="Larracuente A.M."/>
            <person name="Singh N.D."/>
            <person name="Abad J.P."/>
            <person name="Abt D.N."/>
            <person name="Adryan B."/>
            <person name="Aguade M."/>
            <person name="Akashi H."/>
            <person name="Anderson W.W."/>
            <person name="Aquadro C.F."/>
            <person name="Ardell D.H."/>
            <person name="Arguello R."/>
            <person name="Artieri C.G."/>
            <person name="Barbash D.A."/>
            <person name="Barker D."/>
            <person name="Barsanti P."/>
            <person name="Batterham P."/>
            <person name="Batzoglou S."/>
            <person name="Begun D."/>
            <person name="Bhutkar A."/>
            <person name="Blanco E."/>
            <person name="Bosak S.A."/>
            <person name="Bradley R.K."/>
            <person name="Brand A.D."/>
            <person name="Brent M.R."/>
            <person name="Brooks A.N."/>
            <person name="Brown R.H."/>
            <person name="Butlin R.K."/>
            <person name="Caggese C."/>
            <person name="Calvi B.R."/>
            <person name="Bernardo de Carvalho A."/>
            <person name="Caspi A."/>
            <person name="Castrezana S."/>
            <person name="Celniker S.E."/>
            <person name="Chang J.L."/>
            <person name="Chapple C."/>
            <person name="Chatterji S."/>
            <person name="Chinwalla A."/>
            <person name="Civetta A."/>
            <person name="Clifton S.W."/>
            <person name="Comeron J.M."/>
            <person name="Costello J.C."/>
            <person name="Coyne J.A."/>
            <person name="Daub J."/>
            <person name="David R.G."/>
            <person name="Delcher A.L."/>
            <person name="Delehaunty K."/>
            <person name="Do C.B."/>
            <person name="Ebling H."/>
            <person name="Edwards K."/>
            <person name="Eickbush T."/>
            <person name="Evans J.D."/>
            <person name="Filipski A."/>
            <person name="Findeiss S."/>
            <person name="Freyhult E."/>
            <person name="Fulton L."/>
            <person name="Fulton R."/>
            <person name="Garcia A.C."/>
            <person name="Gardiner A."/>
            <person name="Garfield D.A."/>
            <person name="Garvin B.E."/>
            <person name="Gibson G."/>
            <person name="Gilbert D."/>
            <person name="Gnerre S."/>
            <person name="Godfrey J."/>
            <person name="Good R."/>
            <person name="Gotea V."/>
            <person name="Gravely B."/>
            <person name="Greenberg A.J."/>
            <person name="Griffiths-Jones S."/>
            <person name="Gross S."/>
            <person name="Guigo R."/>
            <person name="Gustafson E.A."/>
            <person name="Haerty W."/>
            <person name="Hahn M.W."/>
            <person name="Halligan D.L."/>
            <person name="Halpern A.L."/>
            <person name="Halter G.M."/>
            <person name="Han M.V."/>
            <person name="Heger A."/>
            <person name="Hillier L."/>
            <person name="Hinrichs A.S."/>
            <person name="Holmes I."/>
            <person name="Hoskins R.A."/>
            <person name="Hubisz M.J."/>
            <person name="Hultmark D."/>
            <person name="Huntley M.A."/>
            <person name="Jaffe D.B."/>
            <person name="Jagadeeshan S."/>
            <person name="Jeck W.R."/>
            <person name="Johnson J."/>
            <person name="Jones C.D."/>
            <person name="Jordan W.C."/>
            <person name="Karpen G.H."/>
            <person name="Kataoka E."/>
            <person name="Keightley P.D."/>
            <person name="Kheradpour P."/>
            <person name="Kirkness E.F."/>
            <person name="Koerich L.B."/>
            <person name="Kristiansen K."/>
            <person name="Kudrna D."/>
            <person name="Kulathinal R.J."/>
            <person name="Kumar S."/>
            <person name="Kwok R."/>
            <person name="Lander E."/>
            <person name="Langley C.H."/>
            <person name="Lapoint R."/>
            <person name="Lazzaro B.P."/>
            <person name="Lee S.J."/>
            <person name="Levesque L."/>
            <person name="Li R."/>
            <person name="Lin C.F."/>
            <person name="Lin M.F."/>
            <person name="Lindblad-Toh K."/>
            <person name="Llopart A."/>
            <person name="Long M."/>
            <person name="Low L."/>
            <person name="Lozovsky E."/>
            <person name="Lu J."/>
            <person name="Luo M."/>
            <person name="Machado C.A."/>
            <person name="Makalowski W."/>
            <person name="Marzo M."/>
            <person name="Matsuda M."/>
            <person name="Matzkin L."/>
            <person name="McAllister B."/>
            <person name="McBride C.S."/>
            <person name="McKernan B."/>
            <person name="McKernan K."/>
            <person name="Mendez-Lago M."/>
            <person name="Minx P."/>
            <person name="Mollenhauer M.U."/>
            <person name="Montooth K."/>
            <person name="Mount S.M."/>
            <person name="Mu X."/>
            <person name="Myers E."/>
            <person name="Negre B."/>
            <person name="Newfeld S."/>
            <person name="Nielsen R."/>
            <person name="Noor M.A."/>
            <person name="O'Grady P."/>
            <person name="Pachter L."/>
            <person name="Papaceit M."/>
            <person name="Parisi M.J."/>
            <person name="Parisi M."/>
            <person name="Parts L."/>
            <person name="Pedersen J.S."/>
            <person name="Pesole G."/>
            <person name="Phillippy A.M."/>
            <person name="Ponting C.P."/>
            <person name="Pop M."/>
            <person name="Porcelli D."/>
            <person name="Powell J.R."/>
            <person name="Prohaska S."/>
            <person name="Pruitt K."/>
            <person name="Puig M."/>
            <person name="Quesneville H."/>
            <person name="Ram K.R."/>
            <person name="Rand D."/>
            <person name="Rasmussen M.D."/>
            <person name="Reed L.K."/>
            <person name="Reenan R."/>
            <person name="Reily A."/>
            <person name="Remington K.A."/>
            <person name="Rieger T.T."/>
            <person name="Ritchie M.G."/>
            <person name="Robin C."/>
            <person name="Rogers Y.H."/>
            <person name="Rohde C."/>
            <person name="Rozas J."/>
            <person name="Rubenfield M.J."/>
            <person name="Ruiz A."/>
            <person name="Russo S."/>
            <person name="Salzberg S.L."/>
            <person name="Sanchez-Gracia A."/>
            <person name="Saranga D.J."/>
            <person name="Sato H."/>
            <person name="Schaeffer S.W."/>
            <person name="Schatz M.C."/>
            <person name="Schlenke T."/>
            <person name="Schwartz R."/>
            <person name="Segarra C."/>
            <person name="Singh R.S."/>
            <person name="Sirot L."/>
            <person name="Sirota M."/>
            <person name="Sisneros N.B."/>
            <person name="Smith C.D."/>
            <person name="Smith T.F."/>
            <person name="Spieth J."/>
            <person name="Stage D.E."/>
            <person name="Stark A."/>
            <person name="Stephan W."/>
            <person name="Strausberg R.L."/>
            <person name="Strempel S."/>
            <person name="Sturgill D."/>
            <person name="Sutton G."/>
            <person name="Sutton G.G."/>
            <person name="Tao W."/>
            <person name="Teichmann S."/>
            <person name="Tobari Y.N."/>
            <person name="Tomimura Y."/>
            <person name="Tsolas J.M."/>
            <person name="Valente V.L."/>
            <person name="Venter E."/>
            <person name="Venter J.C."/>
            <person name="Vicario S."/>
            <person name="Vieira F.G."/>
            <person name="Vilella A.J."/>
            <person name="Villasante A."/>
            <person name="Walenz B."/>
            <person name="Wang J."/>
            <person name="Wasserman M."/>
            <person name="Watts T."/>
            <person name="Wilson D."/>
            <person name="Wilson R.K."/>
            <person name="Wing R.A."/>
            <person name="Wolfner M.F."/>
            <person name="Wong A."/>
            <person name="Wong G.K."/>
            <person name="Wu C.I."/>
            <person name="Wu G."/>
            <person name="Yamamoto D."/>
            <person name="Yang H.P."/>
            <person name="Yang S.P."/>
            <person name="Yorke J.A."/>
            <person name="Yoshida K."/>
            <person name="Zdobnov E."/>
            <person name="Zhang P."/>
            <person name="Zhang Y."/>
            <person name="Zimin A.V."/>
            <person name="Baldwin J."/>
            <person name="Abdouelleil A."/>
            <person name="Abdulkadir J."/>
            <person name="Abebe A."/>
            <person name="Abera B."/>
            <person name="Abreu J."/>
            <person name="Acer S.C."/>
            <person name="Aftuck L."/>
            <person name="Alexander A."/>
            <person name="An P."/>
            <person name="Anderson E."/>
            <person name="Anderson S."/>
            <person name="Arachi H."/>
            <person name="Azer M."/>
            <person name="Bachantsang P."/>
            <person name="Barry A."/>
            <person name="Bayul T."/>
            <person name="Berlin A."/>
            <person name="Bessette D."/>
            <person name="Bloom T."/>
            <person name="Blye J."/>
            <person name="Boguslavskiy L."/>
            <person name="Bonnet C."/>
            <person name="Boukhgalter B."/>
            <person name="Bourzgui I."/>
            <person name="Brown A."/>
            <person name="Cahill P."/>
            <person name="Channer S."/>
            <person name="Cheshatsang Y."/>
            <person name="Chuda L."/>
            <person name="Citroen M."/>
            <person name="Collymore A."/>
            <person name="Cooke P."/>
            <person name="Costello M."/>
            <person name="D'Aco K."/>
            <person name="Daza R."/>
            <person name="De Haan G."/>
            <person name="DeGray S."/>
            <person name="DeMaso C."/>
            <person name="Dhargay N."/>
            <person name="Dooley K."/>
            <person name="Dooley E."/>
            <person name="Doricent M."/>
            <person name="Dorje P."/>
            <person name="Dorjee K."/>
            <person name="Dupes A."/>
            <person name="Elong R."/>
            <person name="Falk J."/>
            <person name="Farina A."/>
            <person name="Faro S."/>
            <person name="Ferguson D."/>
            <person name="Fisher S."/>
            <person name="Foley C.D."/>
            <person name="Franke A."/>
            <person name="Friedrich D."/>
            <person name="Gadbois L."/>
            <person name="Gearin G."/>
            <person name="Gearin C.R."/>
            <person name="Giannoukos G."/>
            <person name="Goode T."/>
            <person name="Graham J."/>
            <person name="Grandbois E."/>
            <person name="Grewal S."/>
            <person name="Gyaltsen K."/>
            <person name="Hafez N."/>
            <person name="Hagos B."/>
            <person name="Hall J."/>
            <person name="Henson C."/>
            <person name="Hollinger A."/>
            <person name="Honan T."/>
            <person name="Huard M.D."/>
            <person name="Hughes L."/>
            <person name="Hurhula B."/>
            <person name="Husby M.E."/>
            <person name="Kamat A."/>
            <person name="Kanga B."/>
            <person name="Kashin S."/>
            <person name="Khazanovich D."/>
            <person name="Kisner P."/>
            <person name="Lance K."/>
            <person name="Lara M."/>
            <person name="Lee W."/>
            <person name="Lennon N."/>
            <person name="Letendre F."/>
            <person name="LeVine R."/>
            <person name="Lipovsky A."/>
            <person name="Liu X."/>
            <person name="Liu J."/>
            <person name="Liu S."/>
            <person name="Lokyitsang T."/>
            <person name="Lokyitsang Y."/>
            <person name="Lubonja R."/>
            <person name="Lui A."/>
            <person name="MacDonald P."/>
            <person name="Magnisalis V."/>
            <person name="Maru K."/>
            <person name="Matthews C."/>
            <person name="McCusker W."/>
            <person name="McDonough S."/>
            <person name="Mehta T."/>
            <person name="Meldrim J."/>
            <person name="Meneus L."/>
            <person name="Mihai O."/>
            <person name="Mihalev A."/>
            <person name="Mihova T."/>
            <person name="Mittelman R."/>
            <person name="Mlenga V."/>
            <person name="Montmayeur A."/>
            <person name="Mulrain L."/>
            <person name="Navidi A."/>
            <person name="Naylor J."/>
            <person name="Negash T."/>
            <person name="Nguyen T."/>
            <person name="Nguyen N."/>
            <person name="Nicol R."/>
            <person name="Norbu C."/>
            <person name="Norbu N."/>
            <person name="Novod N."/>
            <person name="O'Neill B."/>
            <person name="Osman S."/>
            <person name="Markiewicz E."/>
            <person name="Oyono O.L."/>
            <person name="Patti C."/>
            <person name="Phunkhang P."/>
            <person name="Pierre F."/>
            <person name="Priest M."/>
            <person name="Raghuraman S."/>
            <person name="Rege F."/>
            <person name="Reyes R."/>
            <person name="Rise C."/>
            <person name="Rogov P."/>
            <person name="Ross K."/>
            <person name="Ryan E."/>
            <person name="Settipalli S."/>
            <person name="Shea T."/>
            <person name="Sherpa N."/>
            <person name="Shi L."/>
            <person name="Shih D."/>
            <person name="Sparrow T."/>
            <person name="Spaulding J."/>
            <person name="Stalker J."/>
            <person name="Stange-Thomann N."/>
            <person name="Stavropoulos S."/>
            <person name="Stone C."/>
            <person name="Strader C."/>
            <person name="Tesfaye S."/>
            <person name="Thomson T."/>
            <person name="Thoulutsang Y."/>
            <person name="Thoulutsang D."/>
            <person name="Topham K."/>
            <person name="Topping I."/>
            <person name="Tsamla T."/>
            <person name="Vassiliev H."/>
            <person name="Vo A."/>
            <person name="Wangchuk T."/>
            <person name="Wangdi T."/>
            <person name="Weiand M."/>
            <person name="Wilkinson J."/>
            <person name="Wilson A."/>
            <person name="Yadav S."/>
            <person name="Young G."/>
            <person name="Yu Q."/>
            <person name="Zembek L."/>
            <person name="Zhong D."/>
            <person name="Zimmer A."/>
            <person name="Zwirko Z."/>
            <person name="Jaffe D.B."/>
            <person name="Alvarez P."/>
            <person name="Brockman W."/>
            <person name="Butler J."/>
            <person name="Chin C."/>
            <person name="Gnerre S."/>
            <person name="Grabherr M."/>
            <person name="Kleber M."/>
            <person name="Mauceli E."/>
            <person name="MacCallum I."/>
        </authorList>
    </citation>
    <scope>NUCLEOTIDE SEQUENCE [LARGE SCALE GENOMIC DNA]</scope>
    <source>
        <strain evidence="6">Tucson 15081-1352.22</strain>
    </source>
</reference>
<dbReference type="InterPro" id="IPR037020">
    <property type="entry name" value="Hemocyanin_C_sf"/>
</dbReference>
<dbReference type="GO" id="GO:0045735">
    <property type="term" value="F:nutrient reservoir activity"/>
    <property type="evidence" value="ECO:0007669"/>
    <property type="project" value="EnsemblMetazoa"/>
</dbReference>
<feature type="chain" id="PRO_5002814577" description="Fat-body protein 1" evidence="2">
    <location>
        <begin position="18"/>
        <end position="1135"/>
    </location>
</feature>
<evidence type="ECO:0000256" key="1">
    <source>
        <dbReference type="SAM" id="MobiDB-lite"/>
    </source>
</evidence>
<feature type="region of interest" description="Disordered" evidence="1">
    <location>
        <begin position="324"/>
        <end position="344"/>
    </location>
</feature>
<dbReference type="PANTHER" id="PTHR11511">
    <property type="entry name" value="LARVAL STORAGE PROTEIN/PHENOLOXIDASE"/>
    <property type="match status" value="1"/>
</dbReference>
<dbReference type="KEGG" id="dmo:Dmoj_GI11539"/>